<dbReference type="RefSeq" id="WP_157510680.1">
    <property type="nucleotide sequence ID" value="NZ_WAEL01000009.1"/>
</dbReference>
<dbReference type="Proteomes" id="UP000606008">
    <property type="component" value="Unassembled WGS sequence"/>
</dbReference>
<gene>
    <name evidence="1" type="ORF">F7231_22305</name>
</gene>
<evidence type="ECO:0000313" key="2">
    <source>
        <dbReference type="Proteomes" id="UP000606008"/>
    </source>
</evidence>
<name>A0ABX0QNS2_9BACT</name>
<reference evidence="1" key="1">
    <citation type="submission" date="2024-05" db="EMBL/GenBank/DDBJ databases">
        <authorList>
            <person name="Jung D.-H."/>
        </authorList>
    </citation>
    <scope>NUCLEOTIDE SEQUENCE</scope>
    <source>
        <strain evidence="1">JA-25</strain>
    </source>
</reference>
<organism evidence="1 2">
    <name type="scientific">Fibrivirga algicola</name>
    <dbReference type="NCBI Taxonomy" id="2950420"/>
    <lineage>
        <taxon>Bacteria</taxon>
        <taxon>Pseudomonadati</taxon>
        <taxon>Bacteroidota</taxon>
        <taxon>Cytophagia</taxon>
        <taxon>Cytophagales</taxon>
        <taxon>Spirosomataceae</taxon>
        <taxon>Fibrivirga</taxon>
    </lineage>
</organism>
<accession>A0ABX0QNS2</accession>
<proteinExistence type="predicted"/>
<protein>
    <submittedName>
        <fullName evidence="1">Uncharacterized protein</fullName>
    </submittedName>
</protein>
<keyword evidence="2" id="KW-1185">Reference proteome</keyword>
<sequence>MAPCSDRNTALLLKKSTYSWEVGLANLVPAGKDIQVRLSSGYTLSGPAKHIVVLVPAAVGAMGASQLHRQALYS</sequence>
<evidence type="ECO:0000313" key="1">
    <source>
        <dbReference type="EMBL" id="NID12921.1"/>
    </source>
</evidence>
<comment type="caution">
    <text evidence="1">The sequence shown here is derived from an EMBL/GenBank/DDBJ whole genome shotgun (WGS) entry which is preliminary data.</text>
</comment>
<dbReference type="EMBL" id="WAEL01000009">
    <property type="protein sequence ID" value="NID12921.1"/>
    <property type="molecule type" value="Genomic_DNA"/>
</dbReference>